<gene>
    <name evidence="1" type="ORF">EfsSVR2332_27940</name>
</gene>
<proteinExistence type="predicted"/>
<protein>
    <submittedName>
        <fullName evidence="1">Uncharacterized protein</fullName>
    </submittedName>
</protein>
<accession>A0AC59HSK7</accession>
<sequence>MKKSISLLGATSLASTTLLGGSVFVVSDTVNPALATVATSVKEDRSDD</sequence>
<organism evidence="1 2">
    <name type="scientific">Enterococcus faecalis</name>
    <name type="common">Streptococcus faecalis</name>
    <dbReference type="NCBI Taxonomy" id="1351"/>
    <lineage>
        <taxon>Bacteria</taxon>
        <taxon>Bacillati</taxon>
        <taxon>Bacillota</taxon>
        <taxon>Bacilli</taxon>
        <taxon>Lactobacillales</taxon>
        <taxon>Enterococcaceae</taxon>
        <taxon>Enterococcus</taxon>
    </lineage>
</organism>
<reference evidence="1" key="1">
    <citation type="submission" date="2022-08" db="EMBL/GenBank/DDBJ databases">
        <title>Molecular epidemiological analysis of five strains of VanD-type vancomycin-resistant Enterococcus faecalis.</title>
        <authorList>
            <person name="Mimura K."/>
            <person name="Hashimoto Y."/>
            <person name="Tomita H."/>
        </authorList>
    </citation>
    <scope>NUCLEOTIDE SEQUENCE</scope>
    <source>
        <strain evidence="1">SVR2332</strain>
    </source>
</reference>
<dbReference type="EMBL" id="AP026729">
    <property type="protein sequence ID" value="BDQ62716.1"/>
    <property type="molecule type" value="Genomic_DNA"/>
</dbReference>
<dbReference type="Proteomes" id="UP001317613">
    <property type="component" value="Chromosome"/>
</dbReference>
<evidence type="ECO:0000313" key="1">
    <source>
        <dbReference type="EMBL" id="BDQ62716.1"/>
    </source>
</evidence>
<evidence type="ECO:0000313" key="2">
    <source>
        <dbReference type="Proteomes" id="UP001317613"/>
    </source>
</evidence>
<name>A0AC59HSK7_ENTFL</name>